<feature type="region of interest" description="Disordered" evidence="1">
    <location>
        <begin position="310"/>
        <end position="408"/>
    </location>
</feature>
<proteinExistence type="predicted"/>
<evidence type="ECO:0000259" key="2">
    <source>
        <dbReference type="Pfam" id="PF05678"/>
    </source>
</evidence>
<sequence length="420" mass="45575">MDSGNSGSLQSSSGGDEEYDSRAAAAADHSIYLNTHPPPQPPSMFDPFSNYTQQLHHQNPNNFSNNNPNPGWPGSTPIRSDPNPDPHQHSLANPFMSSFQPPPAAPAPGADTDNTTTNPGGSTAARNPRKRSRASRRAPTTVLTTDTTNFRAMVQEFTGIPAPPFSNPSFPRSNRLDNLFGSRSGSFDSTGSQLLRRPFSQRGQTPSFLGPSSTNNNNIISPVSNNYPFSHIQTSNNNLLNNLNNTQNQNQNQNPLFNNLFQTNPSKFIFSSSSVMASKPHNPGSFDISSNDMKIGPGLNEFGLGSSATTLNDLPSLISSDQARARNDREGERDSENAAKWRRNNNNNNNNNNNSNGTEAIENENGRDGYNNEGQMKPVYEYSGSTSSFLQGEKGPGPENVATTRAGDQGMVESWIYSSE</sequence>
<feature type="compositionally biased region" description="Low complexity" evidence="1">
    <location>
        <begin position="211"/>
        <end position="222"/>
    </location>
</feature>
<evidence type="ECO:0000256" key="1">
    <source>
        <dbReference type="SAM" id="MobiDB-lite"/>
    </source>
</evidence>
<dbReference type="Pfam" id="PF05678">
    <property type="entry name" value="VQ"/>
    <property type="match status" value="1"/>
</dbReference>
<reference evidence="4" key="1">
    <citation type="journal article" date="2024" name="IScience">
        <title>Strigolactones Initiate the Formation of Haustorium-like Structures in Castilleja.</title>
        <authorList>
            <person name="Buerger M."/>
            <person name="Peterson D."/>
            <person name="Chory J."/>
        </authorList>
    </citation>
    <scope>NUCLEOTIDE SEQUENCE [LARGE SCALE GENOMIC DNA]</scope>
</reference>
<feature type="compositionally biased region" description="Low complexity" evidence="1">
    <location>
        <begin position="59"/>
        <end position="69"/>
    </location>
</feature>
<dbReference type="PANTHER" id="PTHR33179:SF4">
    <property type="entry name" value="VQ MOTIF-CONTAINING PROTEIN"/>
    <property type="match status" value="1"/>
</dbReference>
<dbReference type="InterPro" id="IPR008889">
    <property type="entry name" value="VQ"/>
</dbReference>
<feature type="domain" description="VQ" evidence="2">
    <location>
        <begin position="137"/>
        <end position="164"/>
    </location>
</feature>
<comment type="caution">
    <text evidence="3">The sequence shown here is derived from an EMBL/GenBank/DDBJ whole genome shotgun (WGS) entry which is preliminary data.</text>
</comment>
<organism evidence="3 4">
    <name type="scientific">Castilleja foliolosa</name>
    <dbReference type="NCBI Taxonomy" id="1961234"/>
    <lineage>
        <taxon>Eukaryota</taxon>
        <taxon>Viridiplantae</taxon>
        <taxon>Streptophyta</taxon>
        <taxon>Embryophyta</taxon>
        <taxon>Tracheophyta</taxon>
        <taxon>Spermatophyta</taxon>
        <taxon>Magnoliopsida</taxon>
        <taxon>eudicotyledons</taxon>
        <taxon>Gunneridae</taxon>
        <taxon>Pentapetalae</taxon>
        <taxon>asterids</taxon>
        <taxon>lamiids</taxon>
        <taxon>Lamiales</taxon>
        <taxon>Orobanchaceae</taxon>
        <taxon>Pedicularideae</taxon>
        <taxon>Castillejinae</taxon>
        <taxon>Castilleja</taxon>
    </lineage>
</organism>
<dbReference type="PANTHER" id="PTHR33179">
    <property type="entry name" value="VQ MOTIF-CONTAINING PROTEIN"/>
    <property type="match status" value="1"/>
</dbReference>
<feature type="compositionally biased region" description="Polar residues" evidence="1">
    <location>
        <begin position="310"/>
        <end position="322"/>
    </location>
</feature>
<feature type="compositionally biased region" description="Low complexity" evidence="1">
    <location>
        <begin position="344"/>
        <end position="356"/>
    </location>
</feature>
<feature type="compositionally biased region" description="Basic and acidic residues" evidence="1">
    <location>
        <begin position="323"/>
        <end position="339"/>
    </location>
</feature>
<feature type="compositionally biased region" description="Low complexity" evidence="1">
    <location>
        <begin position="107"/>
        <end position="126"/>
    </location>
</feature>
<evidence type="ECO:0000313" key="3">
    <source>
        <dbReference type="EMBL" id="KAL3622084.1"/>
    </source>
</evidence>
<gene>
    <name evidence="3" type="ORF">CASFOL_034280</name>
</gene>
<feature type="compositionally biased region" description="Basic residues" evidence="1">
    <location>
        <begin position="127"/>
        <end position="136"/>
    </location>
</feature>
<dbReference type="AlphaFoldDB" id="A0ABD3BXY1"/>
<feature type="compositionally biased region" description="Polar residues" evidence="1">
    <location>
        <begin position="183"/>
        <end position="193"/>
    </location>
</feature>
<feature type="compositionally biased region" description="Polar residues" evidence="1">
    <location>
        <begin position="49"/>
        <end position="58"/>
    </location>
</feature>
<protein>
    <recommendedName>
        <fullName evidence="2">VQ domain-containing protein</fullName>
    </recommendedName>
</protein>
<dbReference type="Proteomes" id="UP001632038">
    <property type="component" value="Unassembled WGS sequence"/>
</dbReference>
<feature type="compositionally biased region" description="Low complexity" evidence="1">
    <location>
        <begin position="1"/>
        <end position="14"/>
    </location>
</feature>
<evidence type="ECO:0000313" key="4">
    <source>
        <dbReference type="Proteomes" id="UP001632038"/>
    </source>
</evidence>
<dbReference type="EMBL" id="JAVIJP010000061">
    <property type="protein sequence ID" value="KAL3622084.1"/>
    <property type="molecule type" value="Genomic_DNA"/>
</dbReference>
<accession>A0ABD3BXY1</accession>
<feature type="region of interest" description="Disordered" evidence="1">
    <location>
        <begin position="1"/>
        <end position="144"/>
    </location>
</feature>
<feature type="region of interest" description="Disordered" evidence="1">
    <location>
        <begin position="183"/>
        <end position="222"/>
    </location>
</feature>
<dbReference type="InterPro" id="IPR039609">
    <property type="entry name" value="VQ_15/22"/>
</dbReference>
<keyword evidence="4" id="KW-1185">Reference proteome</keyword>
<name>A0ABD3BXY1_9LAMI</name>